<accession>Q5Z5G6</accession>
<evidence type="ECO:0000313" key="3">
    <source>
        <dbReference type="Proteomes" id="UP000000763"/>
    </source>
</evidence>
<dbReference type="AlphaFoldDB" id="Q5Z5G6"/>
<reference evidence="2" key="2">
    <citation type="submission" date="2002-09" db="EMBL/GenBank/DDBJ databases">
        <title>Oryza sativa nipponbare(GA3) genomic DNA, chromosome 6, BAC clone:OSJNBa0001B21.</title>
        <authorList>
            <person name="Sasaki T."/>
            <person name="Matsumoto T."/>
            <person name="Katayose Y."/>
        </authorList>
    </citation>
    <scope>NUCLEOTIDE SEQUENCE</scope>
</reference>
<dbReference type="EMBL" id="AP005723">
    <property type="protein sequence ID" value="BAD54603.1"/>
    <property type="molecule type" value="Genomic_DNA"/>
</dbReference>
<organism evidence="2 3">
    <name type="scientific">Oryza sativa subsp. japonica</name>
    <name type="common">Rice</name>
    <dbReference type="NCBI Taxonomy" id="39947"/>
    <lineage>
        <taxon>Eukaryota</taxon>
        <taxon>Viridiplantae</taxon>
        <taxon>Streptophyta</taxon>
        <taxon>Embryophyta</taxon>
        <taxon>Tracheophyta</taxon>
        <taxon>Spermatophyta</taxon>
        <taxon>Magnoliopsida</taxon>
        <taxon>Liliopsida</taxon>
        <taxon>Poales</taxon>
        <taxon>Poaceae</taxon>
        <taxon>BOP clade</taxon>
        <taxon>Oryzoideae</taxon>
        <taxon>Oryzeae</taxon>
        <taxon>Oryzinae</taxon>
        <taxon>Oryza</taxon>
        <taxon>Oryza sativa</taxon>
    </lineage>
</organism>
<proteinExistence type="predicted"/>
<name>Q5Z5G6_ORYSJ</name>
<evidence type="ECO:0000313" key="1">
    <source>
        <dbReference type="EMBL" id="BAD54241.1"/>
    </source>
</evidence>
<evidence type="ECO:0000313" key="2">
    <source>
        <dbReference type="EMBL" id="BAD54603.1"/>
    </source>
</evidence>
<reference evidence="1" key="1">
    <citation type="submission" date="2002-02" db="EMBL/GenBank/DDBJ databases">
        <title>Oryza sativa nipponbare(GA3) genomic DNA, chromosome 6, PAC clone:P0506C10.</title>
        <authorList>
            <person name="Sasaki T."/>
            <person name="Matsumoto T."/>
            <person name="Yamamoto K."/>
        </authorList>
    </citation>
    <scope>NUCLEOTIDE SEQUENCE</scope>
</reference>
<sequence>MTLGEEAESIRAFRTRCPLHQEVGSCVLELGPIERWALALRVRKAEEAGSSALGFGDDDNEDGDDRLLGMEAMAVVAPWYANDNENDAECSGA</sequence>
<dbReference type="Proteomes" id="UP000000763">
    <property type="component" value="Chromosome 6"/>
</dbReference>
<dbReference type="EMBL" id="AP004794">
    <property type="protein sequence ID" value="BAD54241.1"/>
    <property type="molecule type" value="Genomic_DNA"/>
</dbReference>
<gene>
    <name evidence="2" type="ORF">OSJNBa0001B21.5</name>
    <name evidence="1" type="ORF">P0506C10.30</name>
</gene>
<reference evidence="3" key="3">
    <citation type="journal article" date="2005" name="Nature">
        <title>The map-based sequence of the rice genome.</title>
        <authorList>
            <consortium name="International rice genome sequencing project (IRGSP)"/>
            <person name="Matsumoto T."/>
            <person name="Wu J."/>
            <person name="Kanamori H."/>
            <person name="Katayose Y."/>
            <person name="Fujisawa M."/>
            <person name="Namiki N."/>
            <person name="Mizuno H."/>
            <person name="Yamamoto K."/>
            <person name="Antonio B.A."/>
            <person name="Baba T."/>
            <person name="Sakata K."/>
            <person name="Nagamura Y."/>
            <person name="Aoki H."/>
            <person name="Arikawa K."/>
            <person name="Arita K."/>
            <person name="Bito T."/>
            <person name="Chiden Y."/>
            <person name="Fujitsuka N."/>
            <person name="Fukunaka R."/>
            <person name="Hamada M."/>
            <person name="Harada C."/>
            <person name="Hayashi A."/>
            <person name="Hijishita S."/>
            <person name="Honda M."/>
            <person name="Hosokawa S."/>
            <person name="Ichikawa Y."/>
            <person name="Idonuma A."/>
            <person name="Iijima M."/>
            <person name="Ikeda M."/>
            <person name="Ikeno M."/>
            <person name="Ito K."/>
            <person name="Ito S."/>
            <person name="Ito T."/>
            <person name="Ito Y."/>
            <person name="Ito Y."/>
            <person name="Iwabuchi A."/>
            <person name="Kamiya K."/>
            <person name="Karasawa W."/>
            <person name="Kurita K."/>
            <person name="Katagiri S."/>
            <person name="Kikuta A."/>
            <person name="Kobayashi H."/>
            <person name="Kobayashi N."/>
            <person name="Machita K."/>
            <person name="Maehara T."/>
            <person name="Masukawa M."/>
            <person name="Mizubayashi T."/>
            <person name="Mukai Y."/>
            <person name="Nagasaki H."/>
            <person name="Nagata Y."/>
            <person name="Naito S."/>
            <person name="Nakashima M."/>
            <person name="Nakama Y."/>
            <person name="Nakamichi Y."/>
            <person name="Nakamura M."/>
            <person name="Meguro A."/>
            <person name="Negishi M."/>
            <person name="Ohta I."/>
            <person name="Ohta T."/>
            <person name="Okamoto M."/>
            <person name="Ono N."/>
            <person name="Saji S."/>
            <person name="Sakaguchi M."/>
            <person name="Sakai K."/>
            <person name="Shibata M."/>
            <person name="Shimokawa T."/>
            <person name="Song J."/>
            <person name="Takazaki Y."/>
            <person name="Terasawa K."/>
            <person name="Tsugane M."/>
            <person name="Tsuji K."/>
            <person name="Ueda S."/>
            <person name="Waki K."/>
            <person name="Yamagata H."/>
            <person name="Yamamoto M."/>
            <person name="Yamamoto S."/>
            <person name="Yamane H."/>
            <person name="Yoshiki S."/>
            <person name="Yoshihara R."/>
            <person name="Yukawa K."/>
            <person name="Zhong H."/>
            <person name="Yano M."/>
            <person name="Yuan Q."/>
            <person name="Ouyang S."/>
            <person name="Liu J."/>
            <person name="Jones K.M."/>
            <person name="Gansberger K."/>
            <person name="Moffat K."/>
            <person name="Hill J."/>
            <person name="Bera J."/>
            <person name="Fadrosh D."/>
            <person name="Jin S."/>
            <person name="Johri S."/>
            <person name="Kim M."/>
            <person name="Overton L."/>
            <person name="Reardon M."/>
            <person name="Tsitrin T."/>
            <person name="Vuong H."/>
            <person name="Weaver B."/>
            <person name="Ciecko A."/>
            <person name="Tallon L."/>
            <person name="Jackson J."/>
            <person name="Pai G."/>
            <person name="Aken S.V."/>
            <person name="Utterback T."/>
            <person name="Reidmuller S."/>
            <person name="Feldblyum T."/>
            <person name="Hsiao J."/>
            <person name="Zismann V."/>
            <person name="Iobst S."/>
            <person name="de Vazeille A.R."/>
            <person name="Buell C.R."/>
            <person name="Ying K."/>
            <person name="Li Y."/>
            <person name="Lu T."/>
            <person name="Huang Y."/>
            <person name="Zhao Q."/>
            <person name="Feng Q."/>
            <person name="Zhang L."/>
            <person name="Zhu J."/>
            <person name="Weng Q."/>
            <person name="Mu J."/>
            <person name="Lu Y."/>
            <person name="Fan D."/>
            <person name="Liu Y."/>
            <person name="Guan J."/>
            <person name="Zhang Y."/>
            <person name="Yu S."/>
            <person name="Liu X."/>
            <person name="Zhang Y."/>
            <person name="Hong G."/>
            <person name="Han B."/>
            <person name="Choisne N."/>
            <person name="Demange N."/>
            <person name="Orjeda G."/>
            <person name="Samain S."/>
            <person name="Cattolico L."/>
            <person name="Pelletier E."/>
            <person name="Couloux A."/>
            <person name="Segurens B."/>
            <person name="Wincker P."/>
            <person name="D'Hont A."/>
            <person name="Scarpelli C."/>
            <person name="Weissenbach J."/>
            <person name="Salanoubat M."/>
            <person name="Quetier F."/>
            <person name="Yu Y."/>
            <person name="Kim H.R."/>
            <person name="Rambo T."/>
            <person name="Currie J."/>
            <person name="Collura K."/>
            <person name="Luo M."/>
            <person name="Yang T."/>
            <person name="Ammiraju J.S.S."/>
            <person name="Engler F."/>
            <person name="Soderlund C."/>
            <person name="Wing R.A."/>
            <person name="Palmer L.E."/>
            <person name="de la Bastide M."/>
            <person name="Spiegel L."/>
            <person name="Nascimento L."/>
            <person name="Zutavern T."/>
            <person name="O'Shaughnessy A."/>
            <person name="Dike S."/>
            <person name="Dedhia N."/>
            <person name="Preston R."/>
            <person name="Balija V."/>
            <person name="McCombie W.R."/>
            <person name="Chow T."/>
            <person name="Chen H."/>
            <person name="Chung M."/>
            <person name="Chen C."/>
            <person name="Shaw J."/>
            <person name="Wu H."/>
            <person name="Hsiao K."/>
            <person name="Chao Y."/>
            <person name="Chu M."/>
            <person name="Cheng C."/>
            <person name="Hour A."/>
            <person name="Lee P."/>
            <person name="Lin S."/>
            <person name="Lin Y."/>
            <person name="Liou J."/>
            <person name="Liu S."/>
            <person name="Hsing Y."/>
            <person name="Raghuvanshi S."/>
            <person name="Mohanty A."/>
            <person name="Bharti A.K."/>
            <person name="Gaur A."/>
            <person name="Gupta V."/>
            <person name="Kumar D."/>
            <person name="Ravi V."/>
            <person name="Vij S."/>
            <person name="Kapur A."/>
            <person name="Khurana P."/>
            <person name="Khurana P."/>
            <person name="Khurana J.P."/>
            <person name="Tyagi A.K."/>
            <person name="Gaikwad K."/>
            <person name="Singh A."/>
            <person name="Dalal V."/>
            <person name="Srivastava S."/>
            <person name="Dixit A."/>
            <person name="Pal A.K."/>
            <person name="Ghazi I.A."/>
            <person name="Yadav M."/>
            <person name="Pandit A."/>
            <person name="Bhargava A."/>
            <person name="Sureshbabu K."/>
            <person name="Batra K."/>
            <person name="Sharma T.R."/>
            <person name="Mohapatra T."/>
            <person name="Singh N.K."/>
            <person name="Messing J."/>
            <person name="Nelson A.B."/>
            <person name="Fuks G."/>
            <person name="Kavchok S."/>
            <person name="Keizer G."/>
            <person name="Linton E."/>
            <person name="Llaca V."/>
            <person name="Song R."/>
            <person name="Tanyolac B."/>
            <person name="Young S."/>
            <person name="Ho-Il K."/>
            <person name="Hahn J.H."/>
            <person name="Sangsakoo G."/>
            <person name="Vanavichit A."/>
            <person name="de Mattos Luiz.A.T."/>
            <person name="Zimmer P.D."/>
            <person name="Malone G."/>
            <person name="Dellagostin O."/>
            <person name="de Oliveira A.C."/>
            <person name="Bevan M."/>
            <person name="Bancroft I."/>
            <person name="Minx P."/>
            <person name="Cordum H."/>
            <person name="Wilson R."/>
            <person name="Cheng Z."/>
            <person name="Jin W."/>
            <person name="Jiang J."/>
            <person name="Leong S.A."/>
            <person name="Iwama H."/>
            <person name="Gojobori T."/>
            <person name="Itoh T."/>
            <person name="Niimura Y."/>
            <person name="Fujii Y."/>
            <person name="Habara T."/>
            <person name="Sakai H."/>
            <person name="Sato Y."/>
            <person name="Wilson G."/>
            <person name="Kumar K."/>
            <person name="McCouch S."/>
            <person name="Juretic N."/>
            <person name="Hoen D."/>
            <person name="Wright S."/>
            <person name="Bruskiewich R."/>
            <person name="Bureau T."/>
            <person name="Miyao A."/>
            <person name="Hirochika H."/>
            <person name="Nishikawa T."/>
            <person name="Kadowaki K."/>
            <person name="Sugiura M."/>
            <person name="Burr B."/>
            <person name="Sasaki T."/>
        </authorList>
    </citation>
    <scope>NUCLEOTIDE SEQUENCE [LARGE SCALE GENOMIC DNA]</scope>
    <source>
        <strain evidence="3">cv. Nipponbare</strain>
    </source>
</reference>
<reference evidence="3" key="4">
    <citation type="journal article" date="2008" name="Nucleic Acids Res.">
        <title>The rice annotation project database (RAP-DB): 2008 update.</title>
        <authorList>
            <consortium name="The rice annotation project (RAP)"/>
        </authorList>
    </citation>
    <scope>GENOME REANNOTATION</scope>
    <source>
        <strain evidence="3">cv. Nipponbare</strain>
    </source>
</reference>
<protein>
    <submittedName>
        <fullName evidence="2">Uncharacterized protein</fullName>
    </submittedName>
</protein>